<feature type="transmembrane region" description="Helical" evidence="11">
    <location>
        <begin position="169"/>
        <end position="193"/>
    </location>
</feature>
<keyword evidence="15" id="KW-1185">Reference proteome</keyword>
<dbReference type="EMBL" id="JAHFZB010000046">
    <property type="protein sequence ID" value="KAK6468016.1"/>
    <property type="molecule type" value="Genomic_DNA"/>
</dbReference>
<feature type="transmembrane region" description="Helical" evidence="11">
    <location>
        <begin position="263"/>
        <end position="281"/>
    </location>
</feature>
<keyword evidence="5 11" id="KW-0472">Membrane</keyword>
<evidence type="ECO:0000256" key="8">
    <source>
        <dbReference type="ARBA" id="ARBA00023180"/>
    </source>
</evidence>
<dbReference type="Gene3D" id="1.20.1070.10">
    <property type="entry name" value="Rhodopsin 7-helix transmembrane proteins"/>
    <property type="match status" value="1"/>
</dbReference>
<comment type="similarity">
    <text evidence="10">Belongs to the G-protein coupled receptor 1 family.</text>
</comment>
<protein>
    <submittedName>
        <fullName evidence="13">C-X-C chemokine receptor type 5</fullName>
    </submittedName>
</protein>
<comment type="caution">
    <text evidence="13">The sequence shown here is derived from an EMBL/GenBank/DDBJ whole genome shotgun (WGS) entry which is preliminary data.</text>
</comment>
<evidence type="ECO:0000256" key="5">
    <source>
        <dbReference type="ARBA" id="ARBA00023136"/>
    </source>
</evidence>
<organism evidence="13 15">
    <name type="scientific">Huso huso</name>
    <name type="common">Beluga</name>
    <name type="synonym">Acipenser huso</name>
    <dbReference type="NCBI Taxonomy" id="61971"/>
    <lineage>
        <taxon>Eukaryota</taxon>
        <taxon>Metazoa</taxon>
        <taxon>Chordata</taxon>
        <taxon>Craniata</taxon>
        <taxon>Vertebrata</taxon>
        <taxon>Euteleostomi</taxon>
        <taxon>Actinopterygii</taxon>
        <taxon>Chondrostei</taxon>
        <taxon>Acipenseriformes</taxon>
        <taxon>Acipenseridae</taxon>
        <taxon>Huso</taxon>
    </lineage>
</organism>
<comment type="subcellular location">
    <subcellularLocation>
        <location evidence="1">Membrane</location>
    </subcellularLocation>
</comment>
<evidence type="ECO:0000256" key="4">
    <source>
        <dbReference type="ARBA" id="ARBA00023040"/>
    </source>
</evidence>
<keyword evidence="6" id="KW-1015">Disulfide bond</keyword>
<feature type="domain" description="G-protein coupled receptors family 1 profile" evidence="12">
    <location>
        <begin position="71"/>
        <end position="329"/>
    </location>
</feature>
<evidence type="ECO:0000256" key="10">
    <source>
        <dbReference type="RuleBase" id="RU000688"/>
    </source>
</evidence>
<feature type="transmembrane region" description="Helical" evidence="11">
    <location>
        <begin position="317"/>
        <end position="336"/>
    </location>
</feature>
<accession>A0ABR0Y6C0</accession>
<evidence type="ECO:0000256" key="1">
    <source>
        <dbReference type="ARBA" id="ARBA00004370"/>
    </source>
</evidence>
<feature type="transmembrane region" description="Helical" evidence="11">
    <location>
        <begin position="91"/>
        <end position="114"/>
    </location>
</feature>
<dbReference type="Pfam" id="PF00001">
    <property type="entry name" value="7tm_1"/>
    <property type="match status" value="1"/>
</dbReference>
<evidence type="ECO:0000313" key="14">
    <source>
        <dbReference type="EMBL" id="KAK6469127.1"/>
    </source>
</evidence>
<evidence type="ECO:0000256" key="9">
    <source>
        <dbReference type="ARBA" id="ARBA00023224"/>
    </source>
</evidence>
<evidence type="ECO:0000313" key="15">
    <source>
        <dbReference type="Proteomes" id="UP001369086"/>
    </source>
</evidence>
<evidence type="ECO:0000256" key="11">
    <source>
        <dbReference type="SAM" id="Phobius"/>
    </source>
</evidence>
<dbReference type="EMBL" id="JAHFZB010000040">
    <property type="protein sequence ID" value="KAK6469127.1"/>
    <property type="molecule type" value="Genomic_DNA"/>
</dbReference>
<dbReference type="Proteomes" id="UP001369086">
    <property type="component" value="Unassembled WGS sequence"/>
</dbReference>
<proteinExistence type="inferred from homology"/>
<dbReference type="PROSITE" id="PS00237">
    <property type="entry name" value="G_PROTEIN_RECEP_F1_1"/>
    <property type="match status" value="1"/>
</dbReference>
<keyword evidence="7 10" id="KW-0675">Receptor</keyword>
<keyword evidence="3 11" id="KW-1133">Transmembrane helix</keyword>
<dbReference type="InterPro" id="IPR000276">
    <property type="entry name" value="GPCR_Rhodpsn"/>
</dbReference>
<dbReference type="InterPro" id="IPR017452">
    <property type="entry name" value="GPCR_Rhodpsn_7TM"/>
</dbReference>
<keyword evidence="4 10" id="KW-0297">G-protein coupled receptor</keyword>
<dbReference type="PANTHER" id="PTHR10489">
    <property type="entry name" value="CELL ADHESION MOLECULE"/>
    <property type="match status" value="1"/>
</dbReference>
<name>A0ABR0Y6C0_HUSHU</name>
<keyword evidence="9 10" id="KW-0807">Transducer</keyword>
<evidence type="ECO:0000256" key="2">
    <source>
        <dbReference type="ARBA" id="ARBA00022692"/>
    </source>
</evidence>
<dbReference type="PRINTS" id="PR00645">
    <property type="entry name" value="CXCCHMKINER4"/>
</dbReference>
<feature type="transmembrane region" description="Helical" evidence="11">
    <location>
        <begin position="55"/>
        <end position="79"/>
    </location>
</feature>
<feature type="transmembrane region" description="Helical" evidence="11">
    <location>
        <begin position="226"/>
        <end position="251"/>
    </location>
</feature>
<evidence type="ECO:0000256" key="6">
    <source>
        <dbReference type="ARBA" id="ARBA00023157"/>
    </source>
</evidence>
<dbReference type="PANTHER" id="PTHR10489:SF618">
    <property type="entry name" value="C-X-C CHEMOKINE RECEPTOR TYPE 5"/>
    <property type="match status" value="1"/>
</dbReference>
<dbReference type="InterPro" id="IPR050119">
    <property type="entry name" value="CCR1-9-like"/>
</dbReference>
<dbReference type="PRINTS" id="PR00237">
    <property type="entry name" value="GPCRRHODOPSN"/>
</dbReference>
<sequence length="382" mass="42180">MDGYDTTKITLDVSDLLMFDEYNDTYASGSYPDAEYTCEDDSPLGLASIEPFRTIFLPVVNTIVFLTGVCGNGLVLVILKRNRRSLGVTELYLLHLALADLLLLLVFPFSLVQALGGWVFGPFLCKVVGVVYKLNFYCGGLLLGCIGFDRYLAVVHAVKRCRGRRAHTVHLICGAVWLLCFCFSVPNAAFLSVSPAGYNNSSSNQLSCSFTSYGTHGYNWDIASRFLAHILGFFLPLAAMVYCYSAIVATLCRSQQSFDKHRAIRLALLVTGVFGLCWLPYNVALFLQTLVVLGVVQEESCSFRDALSHAVTVTESVGYMHCCLNPILYAFVGVRFRQDLLRLLRDVGCLRAERAESLSQLGRTRMSYSEGASTSTTAGYNF</sequence>
<evidence type="ECO:0000256" key="3">
    <source>
        <dbReference type="ARBA" id="ARBA00022989"/>
    </source>
</evidence>
<reference evidence="13 15" key="1">
    <citation type="submission" date="2021-05" db="EMBL/GenBank/DDBJ databases">
        <authorList>
            <person name="Zahm M."/>
            <person name="Klopp C."/>
            <person name="Cabau C."/>
            <person name="Kuhl H."/>
            <person name="Suciu R."/>
            <person name="Ciorpac M."/>
            <person name="Holostenco D."/>
            <person name="Gessner J."/>
            <person name="Wuertz S."/>
            <person name="Hohne C."/>
            <person name="Stock M."/>
            <person name="Gislard M."/>
            <person name="Lluch J."/>
            <person name="Milhes M."/>
            <person name="Lampietro C."/>
            <person name="Lopez Roques C."/>
            <person name="Donnadieu C."/>
            <person name="Du K."/>
            <person name="Schartl M."/>
            <person name="Guiguen Y."/>
        </authorList>
    </citation>
    <scope>NUCLEOTIDE SEQUENCE [LARGE SCALE GENOMIC DNA]</scope>
    <source>
        <strain evidence="13">Hh-F2</strain>
        <tissue evidence="13">Blood</tissue>
    </source>
</reference>
<dbReference type="InterPro" id="IPR001277">
    <property type="entry name" value="CXCR4/ACKR2"/>
</dbReference>
<evidence type="ECO:0000259" key="12">
    <source>
        <dbReference type="PROSITE" id="PS50262"/>
    </source>
</evidence>
<dbReference type="SUPFAM" id="SSF81321">
    <property type="entry name" value="Family A G protein-coupled receptor-like"/>
    <property type="match status" value="1"/>
</dbReference>
<evidence type="ECO:0000313" key="13">
    <source>
        <dbReference type="EMBL" id="KAK6468016.1"/>
    </source>
</evidence>
<keyword evidence="2 10" id="KW-0812">Transmembrane</keyword>
<feature type="transmembrane region" description="Helical" evidence="11">
    <location>
        <begin position="134"/>
        <end position="157"/>
    </location>
</feature>
<gene>
    <name evidence="14" type="ORF">HHUSO_G32543</name>
    <name evidence="13" type="ORF">HHUSO_G34364</name>
</gene>
<dbReference type="PROSITE" id="PS50262">
    <property type="entry name" value="G_PROTEIN_RECEP_F1_2"/>
    <property type="match status" value="1"/>
</dbReference>
<keyword evidence="8" id="KW-0325">Glycoprotein</keyword>
<evidence type="ECO:0000256" key="7">
    <source>
        <dbReference type="ARBA" id="ARBA00023170"/>
    </source>
</evidence>